<evidence type="ECO:0000313" key="3">
    <source>
        <dbReference type="EMBL" id="KAH3719391.1"/>
    </source>
</evidence>
<reference evidence="3" key="2">
    <citation type="submission" date="2020-11" db="EMBL/GenBank/DDBJ databases">
        <authorList>
            <person name="McCartney M.A."/>
            <person name="Auch B."/>
            <person name="Kono T."/>
            <person name="Mallez S."/>
            <person name="Becker A."/>
            <person name="Gohl D.M."/>
            <person name="Silverstein K.A.T."/>
            <person name="Koren S."/>
            <person name="Bechman K.B."/>
            <person name="Herman A."/>
            <person name="Abrahante J.E."/>
            <person name="Garbe J."/>
        </authorList>
    </citation>
    <scope>NUCLEOTIDE SEQUENCE</scope>
    <source>
        <strain evidence="3">Duluth1</strain>
        <tissue evidence="3">Whole animal</tissue>
    </source>
</reference>
<keyword evidence="1" id="KW-0175">Coiled coil</keyword>
<dbReference type="EMBL" id="JAIWYP010000013">
    <property type="protein sequence ID" value="KAH3719391.1"/>
    <property type="molecule type" value="Genomic_DNA"/>
</dbReference>
<evidence type="ECO:0000256" key="2">
    <source>
        <dbReference type="SAM" id="MobiDB-lite"/>
    </source>
</evidence>
<organism evidence="3 4">
    <name type="scientific">Dreissena polymorpha</name>
    <name type="common">Zebra mussel</name>
    <name type="synonym">Mytilus polymorpha</name>
    <dbReference type="NCBI Taxonomy" id="45954"/>
    <lineage>
        <taxon>Eukaryota</taxon>
        <taxon>Metazoa</taxon>
        <taxon>Spiralia</taxon>
        <taxon>Lophotrochozoa</taxon>
        <taxon>Mollusca</taxon>
        <taxon>Bivalvia</taxon>
        <taxon>Autobranchia</taxon>
        <taxon>Heteroconchia</taxon>
        <taxon>Euheterodonta</taxon>
        <taxon>Imparidentia</taxon>
        <taxon>Neoheterodontei</taxon>
        <taxon>Myida</taxon>
        <taxon>Dreissenoidea</taxon>
        <taxon>Dreissenidae</taxon>
        <taxon>Dreissena</taxon>
    </lineage>
</organism>
<sequence length="92" mass="10520">MSNRSTRDTKKINYKKLNDSGMADVGEHNLNIEKSTEATQLEATAEVHVNKNGVLQLLEDNAIDEDELLHMKEEIENLKRQKEQLRKKTGLS</sequence>
<gene>
    <name evidence="3" type="ORF">DPMN_062223</name>
</gene>
<keyword evidence="4" id="KW-1185">Reference proteome</keyword>
<accession>A0A9D4HK01</accession>
<feature type="compositionally biased region" description="Basic and acidic residues" evidence="2">
    <location>
        <begin position="1"/>
        <end position="11"/>
    </location>
</feature>
<feature type="coiled-coil region" evidence="1">
    <location>
        <begin position="61"/>
        <end position="91"/>
    </location>
</feature>
<evidence type="ECO:0000313" key="4">
    <source>
        <dbReference type="Proteomes" id="UP000828390"/>
    </source>
</evidence>
<proteinExistence type="predicted"/>
<name>A0A9D4HK01_DREPO</name>
<feature type="region of interest" description="Disordered" evidence="2">
    <location>
        <begin position="1"/>
        <end position="23"/>
    </location>
</feature>
<reference evidence="3" key="1">
    <citation type="journal article" date="2019" name="bioRxiv">
        <title>The Genome of the Zebra Mussel, Dreissena polymorpha: A Resource for Invasive Species Research.</title>
        <authorList>
            <person name="McCartney M.A."/>
            <person name="Auch B."/>
            <person name="Kono T."/>
            <person name="Mallez S."/>
            <person name="Zhang Y."/>
            <person name="Obille A."/>
            <person name="Becker A."/>
            <person name="Abrahante J.E."/>
            <person name="Garbe J."/>
            <person name="Badalamenti J.P."/>
            <person name="Herman A."/>
            <person name="Mangelson H."/>
            <person name="Liachko I."/>
            <person name="Sullivan S."/>
            <person name="Sone E.D."/>
            <person name="Koren S."/>
            <person name="Silverstein K.A.T."/>
            <person name="Beckman K.B."/>
            <person name="Gohl D.M."/>
        </authorList>
    </citation>
    <scope>NUCLEOTIDE SEQUENCE</scope>
    <source>
        <strain evidence="3">Duluth1</strain>
        <tissue evidence="3">Whole animal</tissue>
    </source>
</reference>
<evidence type="ECO:0000256" key="1">
    <source>
        <dbReference type="SAM" id="Coils"/>
    </source>
</evidence>
<dbReference type="Proteomes" id="UP000828390">
    <property type="component" value="Unassembled WGS sequence"/>
</dbReference>
<comment type="caution">
    <text evidence="3">The sequence shown here is derived from an EMBL/GenBank/DDBJ whole genome shotgun (WGS) entry which is preliminary data.</text>
</comment>
<dbReference type="AlphaFoldDB" id="A0A9D4HK01"/>
<protein>
    <submittedName>
        <fullName evidence="3">Uncharacterized protein</fullName>
    </submittedName>
</protein>